<evidence type="ECO:0000259" key="3">
    <source>
        <dbReference type="Pfam" id="PF12849"/>
    </source>
</evidence>
<dbReference type="RefSeq" id="WP_231827006.1">
    <property type="nucleotide sequence ID" value="NZ_CP087880.1"/>
</dbReference>
<feature type="domain" description="PBP" evidence="3">
    <location>
        <begin position="251"/>
        <end position="488"/>
    </location>
</feature>
<keyword evidence="2" id="KW-0812">Transmembrane</keyword>
<accession>A0ABY3S2I2</accession>
<protein>
    <recommendedName>
        <fullName evidence="3">PBP domain-containing protein</fullName>
    </recommendedName>
</protein>
<feature type="transmembrane region" description="Helical" evidence="2">
    <location>
        <begin position="45"/>
        <end position="67"/>
    </location>
</feature>
<dbReference type="PANTHER" id="PTHR30570">
    <property type="entry name" value="PERIPLASMIC PHOSPHATE BINDING COMPONENT OF PHOSPHATE ABC TRANSPORTER"/>
    <property type="match status" value="1"/>
</dbReference>
<dbReference type="Gene3D" id="3.40.190.10">
    <property type="entry name" value="Periplasmic binding protein-like II"/>
    <property type="match status" value="2"/>
</dbReference>
<dbReference type="InterPro" id="IPR050811">
    <property type="entry name" value="Phosphate_ABC_transporter"/>
</dbReference>
<evidence type="ECO:0000313" key="5">
    <source>
        <dbReference type="Proteomes" id="UP001199659"/>
    </source>
</evidence>
<keyword evidence="1" id="KW-0732">Signal</keyword>
<feature type="transmembrane region" description="Helical" evidence="2">
    <location>
        <begin position="14"/>
        <end position="39"/>
    </location>
</feature>
<reference evidence="4 5" key="1">
    <citation type="journal article" date="2022" name="Int. J. Syst. Evol. Microbiol.">
        <title>Pseudocitrobacter corydidari sp. nov., isolated from the Asian emerald cockroach Corydidarum magnifica.</title>
        <authorList>
            <person name="Guzman J."/>
            <person name="Poehlein A."/>
            <person name="Glaeser S.P."/>
            <person name="Schwengers O."/>
            <person name="Blom J."/>
            <person name="Hollensteiner J."/>
            <person name="Kampfer P."/>
            <person name="Vilcinskas A."/>
        </authorList>
    </citation>
    <scope>NUCLEOTIDE SEQUENCE [LARGE SCALE GENOMIC DNA]</scope>
    <source>
        <strain evidence="4">G163CM</strain>
    </source>
</reference>
<feature type="transmembrane region" description="Helical" evidence="2">
    <location>
        <begin position="178"/>
        <end position="199"/>
    </location>
</feature>
<proteinExistence type="predicted"/>
<gene>
    <name evidence="4" type="ORF">G163CM_08020</name>
</gene>
<dbReference type="PANTHER" id="PTHR30570:SF1">
    <property type="entry name" value="PHOSPHATE-BINDING PROTEIN PSTS"/>
    <property type="match status" value="1"/>
</dbReference>
<name>A0ABY3S2I2_9ENTR</name>
<evidence type="ECO:0000256" key="1">
    <source>
        <dbReference type="ARBA" id="ARBA00022729"/>
    </source>
</evidence>
<keyword evidence="5" id="KW-1185">Reference proteome</keyword>
<evidence type="ECO:0000313" key="4">
    <source>
        <dbReference type="EMBL" id="UGS40109.1"/>
    </source>
</evidence>
<dbReference type="InterPro" id="IPR024370">
    <property type="entry name" value="PBP_domain"/>
</dbReference>
<dbReference type="SUPFAM" id="SSF53850">
    <property type="entry name" value="Periplasmic binding protein-like II"/>
    <property type="match status" value="1"/>
</dbReference>
<sequence>MLFIRIVKIWVQEILCLGLALPVLAIFLNIPMVLFFLAIHRELSGHLADLIFVFTLTVLAGGLLGWVRGKFIREEAYTLVRFLPAIILIFCSLFNWLATVIIADGDFSHLVFYTHQRWFCIYSILMNMASTSETYYAPTVMIVLGPVIPLGGILAYIAVQPVMEKRTGMLVSNPVGRYIAIVMLLIVSSISGLLSWQTWDRYQRRVATNTVNQIAENIMFEEYTPFSSDNNLTPLRKPATLLLETRWPRLDGATALYPLYASAAQALYRNIPTEDLESYLRVRTTDGAYDALIDGRADIIFVAEPSVQQREKAKTQGVDLHFYPIAREAFVFITHKDNPVTQLTDTQIRAIYSGQINNWREVGGRDARIYAYQRREDSGSQTIMRAAVMKTEKMRKPLETESINDMLGLLRNVADYQNSASSLGYTFRYYATQLHHNDNIRLLAVNGIAPTKETIRSGKYPYTVNVYMVTAGTPSTQSQKVIDWFLSEQGKQLIADVGYIPVN</sequence>
<feature type="transmembrane region" description="Helical" evidence="2">
    <location>
        <begin position="135"/>
        <end position="157"/>
    </location>
</feature>
<feature type="transmembrane region" description="Helical" evidence="2">
    <location>
        <begin position="79"/>
        <end position="103"/>
    </location>
</feature>
<organism evidence="4 5">
    <name type="scientific">Pseudocitrobacter corydidari</name>
    <dbReference type="NCBI Taxonomy" id="2891570"/>
    <lineage>
        <taxon>Bacteria</taxon>
        <taxon>Pseudomonadati</taxon>
        <taxon>Pseudomonadota</taxon>
        <taxon>Gammaproteobacteria</taxon>
        <taxon>Enterobacterales</taxon>
        <taxon>Enterobacteriaceae</taxon>
        <taxon>Pseudocitrobacter</taxon>
    </lineage>
</organism>
<evidence type="ECO:0000256" key="2">
    <source>
        <dbReference type="SAM" id="Phobius"/>
    </source>
</evidence>
<keyword evidence="2" id="KW-0472">Membrane</keyword>
<keyword evidence="2" id="KW-1133">Transmembrane helix</keyword>
<dbReference type="EMBL" id="CP087880">
    <property type="protein sequence ID" value="UGS40109.1"/>
    <property type="molecule type" value="Genomic_DNA"/>
</dbReference>
<dbReference type="Pfam" id="PF12849">
    <property type="entry name" value="PBP_like_2"/>
    <property type="match status" value="1"/>
</dbReference>
<dbReference type="Proteomes" id="UP001199659">
    <property type="component" value="Chromosome"/>
</dbReference>